<sequence>MDIRKFWEAVLKQDADAIRKYFHPDAWVNWHNTDEHFQVEEFIRANCEYPGQWDGEVEKVVTTDTSIVTAVHVFSKDGKISCHCTSFIGVADGKILSIDEYWGDDGPAPQWRKDKHIGVTIRQWEEAKRLGIIGKGSVNHEQQMD</sequence>
<feature type="domain" description="SnoaL-like" evidence="1">
    <location>
        <begin position="3"/>
        <end position="97"/>
    </location>
</feature>
<dbReference type="SUPFAM" id="SSF54427">
    <property type="entry name" value="NTF2-like"/>
    <property type="match status" value="1"/>
</dbReference>
<evidence type="ECO:0000259" key="1">
    <source>
        <dbReference type="Pfam" id="PF12680"/>
    </source>
</evidence>
<name>A0A9D0Z0W5_9FIRM</name>
<evidence type="ECO:0000313" key="2">
    <source>
        <dbReference type="EMBL" id="HIQ67256.1"/>
    </source>
</evidence>
<comment type="caution">
    <text evidence="2">The sequence shown here is derived from an EMBL/GenBank/DDBJ whole genome shotgun (WGS) entry which is preliminary data.</text>
</comment>
<gene>
    <name evidence="2" type="ORF">IAB74_01935</name>
</gene>
<dbReference type="InterPro" id="IPR037401">
    <property type="entry name" value="SnoaL-like"/>
</dbReference>
<organism evidence="2 3">
    <name type="scientific">Candidatus Faecousia excrementigallinarum</name>
    <dbReference type="NCBI Taxonomy" id="2840806"/>
    <lineage>
        <taxon>Bacteria</taxon>
        <taxon>Bacillati</taxon>
        <taxon>Bacillota</taxon>
        <taxon>Clostridia</taxon>
        <taxon>Eubacteriales</taxon>
        <taxon>Oscillospiraceae</taxon>
        <taxon>Faecousia</taxon>
    </lineage>
</organism>
<protein>
    <submittedName>
        <fullName evidence="2">Nuclear transport factor 2 family protein</fullName>
    </submittedName>
</protein>
<proteinExistence type="predicted"/>
<dbReference type="Pfam" id="PF12680">
    <property type="entry name" value="SnoaL_2"/>
    <property type="match status" value="1"/>
</dbReference>
<dbReference type="EMBL" id="DVFK01000024">
    <property type="protein sequence ID" value="HIQ67256.1"/>
    <property type="molecule type" value="Genomic_DNA"/>
</dbReference>
<dbReference type="InterPro" id="IPR032710">
    <property type="entry name" value="NTF2-like_dom_sf"/>
</dbReference>
<accession>A0A9D0Z0W5</accession>
<reference evidence="2" key="2">
    <citation type="journal article" date="2021" name="PeerJ">
        <title>Extensive microbial diversity within the chicken gut microbiome revealed by metagenomics and culture.</title>
        <authorList>
            <person name="Gilroy R."/>
            <person name="Ravi A."/>
            <person name="Getino M."/>
            <person name="Pursley I."/>
            <person name="Horton D.L."/>
            <person name="Alikhan N.F."/>
            <person name="Baker D."/>
            <person name="Gharbi K."/>
            <person name="Hall N."/>
            <person name="Watson M."/>
            <person name="Adriaenssens E.M."/>
            <person name="Foster-Nyarko E."/>
            <person name="Jarju S."/>
            <person name="Secka A."/>
            <person name="Antonio M."/>
            <person name="Oren A."/>
            <person name="Chaudhuri R.R."/>
            <person name="La Ragione R."/>
            <person name="Hildebrand F."/>
            <person name="Pallen M.J."/>
        </authorList>
    </citation>
    <scope>NUCLEOTIDE SEQUENCE</scope>
    <source>
        <strain evidence="2">13361</strain>
    </source>
</reference>
<dbReference type="Gene3D" id="3.10.450.50">
    <property type="match status" value="1"/>
</dbReference>
<reference evidence="2" key="1">
    <citation type="submission" date="2020-10" db="EMBL/GenBank/DDBJ databases">
        <authorList>
            <person name="Gilroy R."/>
        </authorList>
    </citation>
    <scope>NUCLEOTIDE SEQUENCE</scope>
    <source>
        <strain evidence="2">13361</strain>
    </source>
</reference>
<evidence type="ECO:0000313" key="3">
    <source>
        <dbReference type="Proteomes" id="UP000886796"/>
    </source>
</evidence>
<dbReference type="Proteomes" id="UP000886796">
    <property type="component" value="Unassembled WGS sequence"/>
</dbReference>
<dbReference type="AlphaFoldDB" id="A0A9D0Z0W5"/>